<feature type="non-terminal residue" evidence="1">
    <location>
        <position position="1"/>
    </location>
</feature>
<sequence length="51" mass="5835">EGCQTPLSTLLHLPQSRIAKRGRKLVDYDSARHHYESLQTSKKEDEAKIAK</sequence>
<dbReference type="PANTHER" id="PTHR46514:SF4">
    <property type="entry name" value="MYC BOX-DEPENDENT-INTERACTING PROTEIN 1"/>
    <property type="match status" value="1"/>
</dbReference>
<evidence type="ECO:0000313" key="1">
    <source>
        <dbReference type="EMBL" id="KAK2082243.1"/>
    </source>
</evidence>
<protein>
    <submittedName>
        <fullName evidence="1">Histone deacetylase complex subunit SAP18</fullName>
    </submittedName>
</protein>
<dbReference type="PANTHER" id="PTHR46514">
    <property type="entry name" value="AMPHIPHYSIN"/>
    <property type="match status" value="1"/>
</dbReference>
<name>A0ABQ9TBY6_SAGOE</name>
<keyword evidence="2" id="KW-1185">Reference proteome</keyword>
<evidence type="ECO:0000313" key="2">
    <source>
        <dbReference type="Proteomes" id="UP001266305"/>
    </source>
</evidence>
<dbReference type="SUPFAM" id="SSF103657">
    <property type="entry name" value="BAR/IMD domain-like"/>
    <property type="match status" value="1"/>
</dbReference>
<accession>A0ABQ9TBY6</accession>
<organism evidence="1 2">
    <name type="scientific">Saguinus oedipus</name>
    <name type="common">Cotton-top tamarin</name>
    <name type="synonym">Oedipomidas oedipus</name>
    <dbReference type="NCBI Taxonomy" id="9490"/>
    <lineage>
        <taxon>Eukaryota</taxon>
        <taxon>Metazoa</taxon>
        <taxon>Chordata</taxon>
        <taxon>Craniata</taxon>
        <taxon>Vertebrata</taxon>
        <taxon>Euteleostomi</taxon>
        <taxon>Mammalia</taxon>
        <taxon>Eutheria</taxon>
        <taxon>Euarchontoglires</taxon>
        <taxon>Primates</taxon>
        <taxon>Haplorrhini</taxon>
        <taxon>Platyrrhini</taxon>
        <taxon>Cebidae</taxon>
        <taxon>Callitrichinae</taxon>
        <taxon>Saguinus</taxon>
    </lineage>
</organism>
<dbReference type="InterPro" id="IPR003005">
    <property type="entry name" value="Amphiphysin"/>
</dbReference>
<reference evidence="1 2" key="1">
    <citation type="submission" date="2023-05" db="EMBL/GenBank/DDBJ databases">
        <title>B98-5 Cell Line De Novo Hybrid Assembly: An Optical Mapping Approach.</title>
        <authorList>
            <person name="Kananen K."/>
            <person name="Auerbach J.A."/>
            <person name="Kautto E."/>
            <person name="Blachly J.S."/>
        </authorList>
    </citation>
    <scope>NUCLEOTIDE SEQUENCE [LARGE SCALE GENOMIC DNA]</scope>
    <source>
        <strain evidence="1">B95-8</strain>
        <tissue evidence="1">Cell line</tissue>
    </source>
</reference>
<feature type="non-terminal residue" evidence="1">
    <location>
        <position position="51"/>
    </location>
</feature>
<dbReference type="Proteomes" id="UP001266305">
    <property type="component" value="Unassembled WGS sequence"/>
</dbReference>
<proteinExistence type="predicted"/>
<dbReference type="Gene3D" id="1.20.1270.60">
    <property type="entry name" value="Arfaptin homology (AH) domain/BAR domain"/>
    <property type="match status" value="1"/>
</dbReference>
<dbReference type="InterPro" id="IPR027267">
    <property type="entry name" value="AH/BAR_dom_sf"/>
</dbReference>
<dbReference type="EMBL" id="JASSZA010000043">
    <property type="protein sequence ID" value="KAK2082243.1"/>
    <property type="molecule type" value="Genomic_DNA"/>
</dbReference>
<gene>
    <name evidence="1" type="primary">BIN1</name>
    <name evidence="1" type="ORF">P7K49_039468</name>
</gene>
<comment type="caution">
    <text evidence="1">The sequence shown here is derived from an EMBL/GenBank/DDBJ whole genome shotgun (WGS) entry which is preliminary data.</text>
</comment>